<dbReference type="InterPro" id="IPR013538">
    <property type="entry name" value="ASHA1/2-like_C"/>
</dbReference>
<dbReference type="EMBL" id="CP016268">
    <property type="protein sequence ID" value="ANO52689.1"/>
    <property type="molecule type" value="Genomic_DNA"/>
</dbReference>
<dbReference type="OrthoDB" id="9805228at2"/>
<evidence type="ECO:0000313" key="4">
    <source>
        <dbReference type="Proteomes" id="UP000092695"/>
    </source>
</evidence>
<proteinExistence type="inferred from homology"/>
<organism evidence="3 4">
    <name type="scientific">Woeseia oceani</name>
    <dbReference type="NCBI Taxonomy" id="1548547"/>
    <lineage>
        <taxon>Bacteria</taxon>
        <taxon>Pseudomonadati</taxon>
        <taxon>Pseudomonadota</taxon>
        <taxon>Gammaproteobacteria</taxon>
        <taxon>Woeseiales</taxon>
        <taxon>Woeseiaceae</taxon>
        <taxon>Woeseia</taxon>
    </lineage>
</organism>
<dbReference type="Gene3D" id="3.30.530.20">
    <property type="match status" value="1"/>
</dbReference>
<evidence type="ECO:0000256" key="1">
    <source>
        <dbReference type="ARBA" id="ARBA00006817"/>
    </source>
</evidence>
<dbReference type="Proteomes" id="UP000092695">
    <property type="component" value="Chromosome"/>
</dbReference>
<dbReference type="KEGG" id="woc:BA177_17165"/>
<name>A0A193LJW1_9GAMM</name>
<feature type="domain" description="Activator of Hsp90 ATPase homologue 1/2-like C-terminal" evidence="2">
    <location>
        <begin position="16"/>
        <end position="136"/>
    </location>
</feature>
<evidence type="ECO:0000259" key="2">
    <source>
        <dbReference type="Pfam" id="PF08327"/>
    </source>
</evidence>
<accession>A0A193LJW1</accession>
<evidence type="ECO:0000313" key="3">
    <source>
        <dbReference type="EMBL" id="ANO52689.1"/>
    </source>
</evidence>
<gene>
    <name evidence="3" type="ORF">BA177_17165</name>
</gene>
<keyword evidence="4" id="KW-1185">Reference proteome</keyword>
<dbReference type="RefSeq" id="WP_068618259.1">
    <property type="nucleotide sequence ID" value="NZ_CP016268.1"/>
</dbReference>
<dbReference type="CDD" id="cd07814">
    <property type="entry name" value="SRPBCC_CalC_Aha1-like"/>
    <property type="match status" value="1"/>
</dbReference>
<protein>
    <recommendedName>
        <fullName evidence="2">Activator of Hsp90 ATPase homologue 1/2-like C-terminal domain-containing protein</fullName>
    </recommendedName>
</protein>
<dbReference type="InterPro" id="IPR023393">
    <property type="entry name" value="START-like_dom_sf"/>
</dbReference>
<dbReference type="SUPFAM" id="SSF55961">
    <property type="entry name" value="Bet v1-like"/>
    <property type="match status" value="1"/>
</dbReference>
<sequence>MTDPLVIKRVLPCAKRQLFDAWSKPSVMTRWFCAAQQPVAPSTVNNSFTVGGEYEVIMHTPGGDRRHHGVYRAIQRYNHIAFTWNSHIVQDSFVELDFRELSVNRTELTLTHTQFPNDDVRNAHIKGWGGCLANLELFMQTEVALPGNP</sequence>
<reference evidence="3 4" key="1">
    <citation type="submission" date="2016-06" db="EMBL/GenBank/DDBJ databases">
        <title>Complete genome sequence of a deep-branching marine Gamma Proteobacterium Woeseia oceani type strain XK5.</title>
        <authorList>
            <person name="Mu D."/>
            <person name="Du Z."/>
        </authorList>
    </citation>
    <scope>NUCLEOTIDE SEQUENCE [LARGE SCALE GENOMIC DNA]</scope>
    <source>
        <strain evidence="3 4">XK5</strain>
    </source>
</reference>
<dbReference type="Pfam" id="PF08327">
    <property type="entry name" value="AHSA1"/>
    <property type="match status" value="1"/>
</dbReference>
<comment type="similarity">
    <text evidence="1">Belongs to the AHA1 family.</text>
</comment>
<dbReference type="STRING" id="1548547.BA177_17165"/>
<dbReference type="AlphaFoldDB" id="A0A193LJW1"/>